<keyword evidence="3" id="KW-1185">Reference proteome</keyword>
<gene>
    <name evidence="2" type="ORF">I4J89_37615</name>
</gene>
<sequence>MARTWHWVGLVAGLLTLALGIVAFVWPEATLRVVGFLFGLNLLVVGVARTVVLLFSSGYPTLNRVVGIVFGVFVAIVGILCLRNVAGSVALLLLIVAIGWILDGIAEIVLAIGSGESGRGWRLAFGAGAIVAAIALLVWPGIGLTAFLFIGATTLCFLGICLIFVAVAGLRSRA</sequence>
<feature type="transmembrane region" description="Helical" evidence="1">
    <location>
        <begin position="148"/>
        <end position="170"/>
    </location>
</feature>
<dbReference type="PANTHER" id="PTHR34989">
    <property type="entry name" value="PROTEIN HDED"/>
    <property type="match status" value="1"/>
</dbReference>
<dbReference type="RefSeq" id="WP_196418950.1">
    <property type="nucleotide sequence ID" value="NZ_JADQTO010000025.1"/>
</dbReference>
<keyword evidence="1" id="KW-1133">Transmembrane helix</keyword>
<feature type="transmembrane region" description="Helical" evidence="1">
    <location>
        <begin position="7"/>
        <end position="27"/>
    </location>
</feature>
<dbReference type="GO" id="GO:0005886">
    <property type="term" value="C:plasma membrane"/>
    <property type="evidence" value="ECO:0007669"/>
    <property type="project" value="TreeGrafter"/>
</dbReference>
<feature type="transmembrane region" description="Helical" evidence="1">
    <location>
        <begin position="33"/>
        <end position="55"/>
    </location>
</feature>
<proteinExistence type="predicted"/>
<dbReference type="Proteomes" id="UP000598146">
    <property type="component" value="Unassembled WGS sequence"/>
</dbReference>
<keyword evidence="1" id="KW-0472">Membrane</keyword>
<dbReference type="PANTHER" id="PTHR34989:SF1">
    <property type="entry name" value="PROTEIN HDED"/>
    <property type="match status" value="1"/>
</dbReference>
<dbReference type="Pfam" id="PF03729">
    <property type="entry name" value="DUF308"/>
    <property type="match status" value="1"/>
</dbReference>
<dbReference type="EMBL" id="JADQTO010000025">
    <property type="protein sequence ID" value="MBG0567181.1"/>
    <property type="molecule type" value="Genomic_DNA"/>
</dbReference>
<dbReference type="InterPro" id="IPR052712">
    <property type="entry name" value="Acid_resist_chaperone_HdeD"/>
</dbReference>
<feature type="transmembrane region" description="Helical" evidence="1">
    <location>
        <begin position="91"/>
        <end position="111"/>
    </location>
</feature>
<comment type="caution">
    <text evidence="2">The sequence shown here is derived from an EMBL/GenBank/DDBJ whole genome shotgun (WGS) entry which is preliminary data.</text>
</comment>
<dbReference type="AlphaFoldDB" id="A0A931G3N9"/>
<evidence type="ECO:0000313" key="3">
    <source>
        <dbReference type="Proteomes" id="UP000598146"/>
    </source>
</evidence>
<organism evidence="2 3">
    <name type="scientific">Actinoplanes aureus</name>
    <dbReference type="NCBI Taxonomy" id="2792083"/>
    <lineage>
        <taxon>Bacteria</taxon>
        <taxon>Bacillati</taxon>
        <taxon>Actinomycetota</taxon>
        <taxon>Actinomycetes</taxon>
        <taxon>Micromonosporales</taxon>
        <taxon>Micromonosporaceae</taxon>
        <taxon>Actinoplanes</taxon>
    </lineage>
</organism>
<feature type="transmembrane region" description="Helical" evidence="1">
    <location>
        <begin position="62"/>
        <end position="85"/>
    </location>
</feature>
<protein>
    <submittedName>
        <fullName evidence="2">DUF308 domain-containing protein</fullName>
    </submittedName>
</protein>
<reference evidence="2" key="1">
    <citation type="submission" date="2020-11" db="EMBL/GenBank/DDBJ databases">
        <title>Isolation and identification of active actinomycetes.</title>
        <authorList>
            <person name="Sun X."/>
        </authorList>
    </citation>
    <scope>NUCLEOTIDE SEQUENCE</scope>
    <source>
        <strain evidence="2">NEAU-A11</strain>
    </source>
</reference>
<dbReference type="InterPro" id="IPR005325">
    <property type="entry name" value="DUF308_memb"/>
</dbReference>
<keyword evidence="1" id="KW-0812">Transmembrane</keyword>
<evidence type="ECO:0000313" key="2">
    <source>
        <dbReference type="EMBL" id="MBG0567181.1"/>
    </source>
</evidence>
<name>A0A931G3N9_9ACTN</name>
<accession>A0A931G3N9</accession>
<feature type="transmembrane region" description="Helical" evidence="1">
    <location>
        <begin position="123"/>
        <end position="142"/>
    </location>
</feature>
<evidence type="ECO:0000256" key="1">
    <source>
        <dbReference type="SAM" id="Phobius"/>
    </source>
</evidence>